<keyword evidence="3" id="KW-1185">Reference proteome</keyword>
<dbReference type="GO" id="GO:0043130">
    <property type="term" value="F:ubiquitin binding"/>
    <property type="evidence" value="ECO:0007669"/>
    <property type="project" value="InterPro"/>
</dbReference>
<gene>
    <name evidence="2" type="ORF">GDO86_012688</name>
</gene>
<dbReference type="PROSITE" id="PS51906">
    <property type="entry name" value="ZF_UBZ2"/>
    <property type="match status" value="1"/>
</dbReference>
<feature type="domain" description="UBZ2-type" evidence="1">
    <location>
        <begin position="262"/>
        <end position="298"/>
    </location>
</feature>
<comment type="caution">
    <text evidence="2">The sequence shown here is derived from an EMBL/GenBank/DDBJ whole genome shotgun (WGS) entry which is preliminary data.</text>
</comment>
<dbReference type="EMBL" id="JAACNH010000008">
    <property type="protein sequence ID" value="KAG8434408.1"/>
    <property type="molecule type" value="Genomic_DNA"/>
</dbReference>
<dbReference type="Pfam" id="PF15750">
    <property type="entry name" value="UBZ_FAAP20"/>
    <property type="match status" value="1"/>
</dbReference>
<reference evidence="2" key="1">
    <citation type="thesis" date="2020" institute="ProQuest LLC" country="789 East Eisenhower Parkway, Ann Arbor, MI, USA">
        <title>Comparative Genomics and Chromosome Evolution.</title>
        <authorList>
            <person name="Mudd A.B."/>
        </authorList>
    </citation>
    <scope>NUCLEOTIDE SEQUENCE</scope>
    <source>
        <strain evidence="2">Female2</strain>
        <tissue evidence="2">Blood</tissue>
    </source>
</reference>
<evidence type="ECO:0000259" key="1">
    <source>
        <dbReference type="PROSITE" id="PS51906"/>
    </source>
</evidence>
<evidence type="ECO:0000313" key="3">
    <source>
        <dbReference type="Proteomes" id="UP000812440"/>
    </source>
</evidence>
<dbReference type="OrthoDB" id="10063431at2759"/>
<evidence type="ECO:0000313" key="2">
    <source>
        <dbReference type="EMBL" id="KAG8434408.1"/>
    </source>
</evidence>
<dbReference type="Proteomes" id="UP000812440">
    <property type="component" value="Chromosome 7"/>
</dbReference>
<dbReference type="GO" id="GO:0043240">
    <property type="term" value="C:Fanconi anaemia nuclear complex"/>
    <property type="evidence" value="ECO:0007669"/>
    <property type="project" value="TreeGrafter"/>
</dbReference>
<dbReference type="PANTHER" id="PTHR37862:SF1">
    <property type="entry name" value="FANCONI ANEMIA CORE COMPLEX-ASSOCIATED PROTEIN 20"/>
    <property type="match status" value="1"/>
</dbReference>
<accession>A0A8T2ITR8</accession>
<organism evidence="2 3">
    <name type="scientific">Hymenochirus boettgeri</name>
    <name type="common">Congo dwarf clawed frog</name>
    <dbReference type="NCBI Taxonomy" id="247094"/>
    <lineage>
        <taxon>Eukaryota</taxon>
        <taxon>Metazoa</taxon>
        <taxon>Chordata</taxon>
        <taxon>Craniata</taxon>
        <taxon>Vertebrata</taxon>
        <taxon>Euteleostomi</taxon>
        <taxon>Amphibia</taxon>
        <taxon>Batrachia</taxon>
        <taxon>Anura</taxon>
        <taxon>Pipoidea</taxon>
        <taxon>Pipidae</taxon>
        <taxon>Pipinae</taxon>
        <taxon>Hymenochirus</taxon>
    </lineage>
</organism>
<name>A0A8T2ITR8_9PIPI</name>
<proteinExistence type="predicted"/>
<dbReference type="AlphaFoldDB" id="A0A8T2ITR8"/>
<sequence>MSDERTAKLKLRKRKDSTAQAIQRNVSIHSETAASVKKISSGSWLYENDLTCAEQMWRQVLKATFPDFHNIGWHAVTALPDINSKNIKKEQNREIFEVGGHTFEWSPFPSVSCIQMAVENKNKCSPSIVIEEQNRSQPAVNTATASVKQLFPTHNADNQTILNECNVFLQTKKHILNSGSEENVNYTGTAEKQPKSSFFRKKKDKMNHLSQVPKTEKLPFQTKTQTNDIIMKDTETEIRSGSPLQPQLLESTNTTPKMSGTLENCPMCLKPFPKRFSQLEIDSHLAQCLSETTVDVIW</sequence>
<dbReference type="InterPro" id="IPR031490">
    <property type="entry name" value="UBZ2_FAAP20"/>
</dbReference>
<protein>
    <recommendedName>
        <fullName evidence="1">UBZ2-type domain-containing protein</fullName>
    </recommendedName>
</protein>
<dbReference type="InterPro" id="IPR052689">
    <property type="entry name" value="FA_core_complex_assoc"/>
</dbReference>
<dbReference type="PANTHER" id="PTHR37862">
    <property type="entry name" value="FANCONI ANEMIA CORE COMPLEX-ASSOCIATED PROTEIN 20"/>
    <property type="match status" value="1"/>
</dbReference>